<evidence type="ECO:0000256" key="3">
    <source>
        <dbReference type="ARBA" id="ARBA00022448"/>
    </source>
</evidence>
<proteinExistence type="inferred from homology"/>
<feature type="domain" description="TonB-dependent receptor-like beta-barrel" evidence="12">
    <location>
        <begin position="317"/>
        <end position="839"/>
    </location>
</feature>
<evidence type="ECO:0000256" key="11">
    <source>
        <dbReference type="RuleBase" id="RU003357"/>
    </source>
</evidence>
<evidence type="ECO:0000256" key="2">
    <source>
        <dbReference type="ARBA" id="ARBA00009810"/>
    </source>
</evidence>
<dbReference type="PANTHER" id="PTHR47234:SF2">
    <property type="entry name" value="TONB-DEPENDENT RECEPTOR"/>
    <property type="match status" value="1"/>
</dbReference>
<dbReference type="Pfam" id="PF07715">
    <property type="entry name" value="Plug"/>
    <property type="match status" value="1"/>
</dbReference>
<dbReference type="InterPro" id="IPR037066">
    <property type="entry name" value="Plug_dom_sf"/>
</dbReference>
<dbReference type="Pfam" id="PF00593">
    <property type="entry name" value="TonB_dep_Rec_b-barrel"/>
    <property type="match status" value="1"/>
</dbReference>
<dbReference type="InterPro" id="IPR036942">
    <property type="entry name" value="Beta-barrel_TonB_sf"/>
</dbReference>
<keyword evidence="8 14" id="KW-0675">Receptor</keyword>
<comment type="caution">
    <text evidence="14">The sequence shown here is derived from an EMBL/GenBank/DDBJ whole genome shotgun (WGS) entry which is preliminary data.</text>
</comment>
<keyword evidence="3 10" id="KW-0813">Transport</keyword>
<evidence type="ECO:0000256" key="10">
    <source>
        <dbReference type="PROSITE-ProRule" id="PRU01360"/>
    </source>
</evidence>
<evidence type="ECO:0000256" key="9">
    <source>
        <dbReference type="ARBA" id="ARBA00023237"/>
    </source>
</evidence>
<dbReference type="InterPro" id="IPR039426">
    <property type="entry name" value="TonB-dep_rcpt-like"/>
</dbReference>
<dbReference type="PANTHER" id="PTHR47234">
    <property type="match status" value="1"/>
</dbReference>
<name>A0ABT2AEA6_9BURK</name>
<comment type="similarity">
    <text evidence="2 10 11">Belongs to the TonB-dependent receptor family.</text>
</comment>
<keyword evidence="6 11" id="KW-0798">TonB box</keyword>
<keyword evidence="7 10" id="KW-0472">Membrane</keyword>
<evidence type="ECO:0000256" key="6">
    <source>
        <dbReference type="ARBA" id="ARBA00023077"/>
    </source>
</evidence>
<evidence type="ECO:0000259" key="12">
    <source>
        <dbReference type="Pfam" id="PF00593"/>
    </source>
</evidence>
<dbReference type="InterPro" id="IPR012910">
    <property type="entry name" value="Plug_dom"/>
</dbReference>
<evidence type="ECO:0000256" key="1">
    <source>
        <dbReference type="ARBA" id="ARBA00004571"/>
    </source>
</evidence>
<dbReference type="Gene3D" id="2.170.130.10">
    <property type="entry name" value="TonB-dependent receptor, plug domain"/>
    <property type="match status" value="1"/>
</dbReference>
<evidence type="ECO:0000256" key="5">
    <source>
        <dbReference type="ARBA" id="ARBA00022692"/>
    </source>
</evidence>
<protein>
    <submittedName>
        <fullName evidence="14">TonB-dependent receptor</fullName>
    </submittedName>
</protein>
<sequence length="878" mass="96039">MQRVEVTGSAIKRIAAEGALPIQVLSQETIAKTGATNVAELIQALPAMQGFTISAISAGTNSGGRVTASIHDIGESYTLVLLNGRRLAPQGSGSTVNLQAIPMNAIERVEILTDGASALYGSDAIAGVVNFILKRNQQGGDIEANYNTPTTSRSGDSKYVSASYGFGDLESNGFNVLAAYRHDDQSQIKATERDFAKTAYIPFSYRGNNYIYDRTSVATIPANVSATFNNNLPSIGFSPYLKKNGKCPDMNFVSLNNTATTQNCAFDFVQTVEVVPENKRDSLFLKGTLNVGNNLQLFTDFAFSRFDITARIAPNTAPFTIAPNSAMFTQYVAPYLTAQQLANVKSVSGNYRTYDWGTRDSRTLTDSTHFVVGADSNVAGWNLNSALTWSRNKIDEQYVGGYAKDKEFRDMLANRSFDPFAPIGGQSDTTKTLIANSLYHGSIREASTTLKAADLRASHELFALGGGTAQLGVGADYRQYHYEQTPLAKDSDIYNFNASAPYDMKRDSYGVFTELLAPVFKELELTAALRYDSIDAIKNGIVNKTMGQKASKSTYKISARYQPTQAVLLRGSFGTGFKAPSMLDIGQPLVNAGFTAGSYTCPIQHAEYCRPGKTQYNVLSGGNENLKPETSKQFSVGIRLEPSTTLSMGLDLWDVTIRDAVSGISEQQAFGDPVKFNSLFTTYTEPSTGNTYWAFKSLSVNIGRQHNRGIDWDATSRYRFGWGTFTATVNGTHMLKSDYTLPGTDNQWTNSLDFFGVNNAVTFRNLARFSGTLETGNLSNTVMLNYRNGYTDASATARNTATNANETSRLDVPSYITMDWQTRYRLGEAITLRLGVKNLLDRQPPLSLRASSGHQVGYDPRYADPLGRQVYVTGNYKF</sequence>
<keyword evidence="15" id="KW-1185">Reference proteome</keyword>
<dbReference type="InterPro" id="IPR000531">
    <property type="entry name" value="Beta-barrel_TonB"/>
</dbReference>
<evidence type="ECO:0000313" key="14">
    <source>
        <dbReference type="EMBL" id="MCS0592549.1"/>
    </source>
</evidence>
<feature type="domain" description="TonB-dependent receptor plug" evidence="13">
    <location>
        <begin position="20"/>
        <end position="128"/>
    </location>
</feature>
<dbReference type="CDD" id="cd01347">
    <property type="entry name" value="ligand_gated_channel"/>
    <property type="match status" value="1"/>
</dbReference>
<dbReference type="RefSeq" id="WP_258848318.1">
    <property type="nucleotide sequence ID" value="NZ_JANUGX010000048.1"/>
</dbReference>
<evidence type="ECO:0000313" key="15">
    <source>
        <dbReference type="Proteomes" id="UP001205560"/>
    </source>
</evidence>
<keyword evidence="5 10" id="KW-0812">Transmembrane</keyword>
<dbReference type="SUPFAM" id="SSF56935">
    <property type="entry name" value="Porins"/>
    <property type="match status" value="1"/>
</dbReference>
<accession>A0ABT2AEA6</accession>
<evidence type="ECO:0000256" key="4">
    <source>
        <dbReference type="ARBA" id="ARBA00022452"/>
    </source>
</evidence>
<evidence type="ECO:0000256" key="7">
    <source>
        <dbReference type="ARBA" id="ARBA00023136"/>
    </source>
</evidence>
<dbReference type="EMBL" id="JANUGX010000048">
    <property type="protein sequence ID" value="MCS0592549.1"/>
    <property type="molecule type" value="Genomic_DNA"/>
</dbReference>
<reference evidence="14 15" key="1">
    <citation type="submission" date="2022-08" db="EMBL/GenBank/DDBJ databases">
        <title>Reclassification of Massilia species as members of the genera Telluria, Duganella, Pseudoduganella, Mokoshia gen. nov. and Zemynaea gen. nov. using orthogonal and non-orthogonal genome-based approaches.</title>
        <authorList>
            <person name="Bowman J.P."/>
        </authorList>
    </citation>
    <scope>NUCLEOTIDE SEQUENCE [LARGE SCALE GENOMIC DNA]</scope>
    <source>
        <strain evidence="14 15">LMG 28164</strain>
    </source>
</reference>
<dbReference type="Proteomes" id="UP001205560">
    <property type="component" value="Unassembled WGS sequence"/>
</dbReference>
<keyword evidence="4 10" id="KW-1134">Transmembrane beta strand</keyword>
<gene>
    <name evidence="14" type="ORF">NX782_25535</name>
</gene>
<keyword evidence="9 10" id="KW-0998">Cell outer membrane</keyword>
<evidence type="ECO:0000256" key="8">
    <source>
        <dbReference type="ARBA" id="ARBA00023170"/>
    </source>
</evidence>
<dbReference type="PROSITE" id="PS52016">
    <property type="entry name" value="TONB_DEPENDENT_REC_3"/>
    <property type="match status" value="1"/>
</dbReference>
<dbReference type="Gene3D" id="2.40.170.20">
    <property type="entry name" value="TonB-dependent receptor, beta-barrel domain"/>
    <property type="match status" value="1"/>
</dbReference>
<organism evidence="14 15">
    <name type="scientific">Massilia norwichensis</name>
    <dbReference type="NCBI Taxonomy" id="1442366"/>
    <lineage>
        <taxon>Bacteria</taxon>
        <taxon>Pseudomonadati</taxon>
        <taxon>Pseudomonadota</taxon>
        <taxon>Betaproteobacteria</taxon>
        <taxon>Burkholderiales</taxon>
        <taxon>Oxalobacteraceae</taxon>
        <taxon>Telluria group</taxon>
        <taxon>Massilia</taxon>
    </lineage>
</organism>
<comment type="subcellular location">
    <subcellularLocation>
        <location evidence="1 10">Cell outer membrane</location>
        <topology evidence="1 10">Multi-pass membrane protein</topology>
    </subcellularLocation>
</comment>
<evidence type="ECO:0000259" key="13">
    <source>
        <dbReference type="Pfam" id="PF07715"/>
    </source>
</evidence>